<evidence type="ECO:0000313" key="4">
    <source>
        <dbReference type="Proteomes" id="UP000886750"/>
    </source>
</evidence>
<evidence type="ECO:0000313" key="3">
    <source>
        <dbReference type="EMBL" id="HIY96677.1"/>
    </source>
</evidence>
<dbReference type="Gene3D" id="1.10.10.580">
    <property type="entry name" value="Structural maintenance of chromosome 1. Chain E"/>
    <property type="match status" value="1"/>
</dbReference>
<proteinExistence type="predicted"/>
<dbReference type="PANTHER" id="PTHR33969:SF2">
    <property type="entry name" value="SEGREGATION AND CONDENSATION PROTEIN A"/>
    <property type="match status" value="1"/>
</dbReference>
<sequence length="264" mass="30453">MAKDPAENFESVVDYTTVLDNFEGPLDLLLFLIKQERIEIKDIFVSKVTEQFLDYMKGLPYIDIDKASEYLSIASAILEIKAKSLVPAIVEPDDSQEDSEAVLIRALEEYKLLKEESAKLKELETIGYYYKEPDKNVGEAKIVYKDFNLEGLLKAFTDLMLRQEARLRDEGVQREIPKDVYTIPDRAAYICETVSERGEVAFDELFSPRSGRSEIITTFQALLELLKHQFVKVVQNTTFDKIIIKYNPDRIEEEEDFGNFGEFE</sequence>
<reference evidence="3" key="2">
    <citation type="submission" date="2021-04" db="EMBL/GenBank/DDBJ databases">
        <authorList>
            <person name="Gilroy R."/>
        </authorList>
    </citation>
    <scope>NUCLEOTIDE SEQUENCE</scope>
    <source>
        <strain evidence="3">1345</strain>
    </source>
</reference>
<accession>A0A9D2CSG3</accession>
<evidence type="ECO:0000256" key="2">
    <source>
        <dbReference type="ARBA" id="ARBA00044777"/>
    </source>
</evidence>
<dbReference type="InterPro" id="IPR023093">
    <property type="entry name" value="ScpA-like_C"/>
</dbReference>
<dbReference type="InterPro" id="IPR003768">
    <property type="entry name" value="ScpA"/>
</dbReference>
<dbReference type="PANTHER" id="PTHR33969">
    <property type="entry name" value="SEGREGATION AND CONDENSATION PROTEIN A"/>
    <property type="match status" value="1"/>
</dbReference>
<name>A0A9D2CSG3_9FIRM</name>
<keyword evidence="1" id="KW-0159">Chromosome partition</keyword>
<protein>
    <recommendedName>
        <fullName evidence="2">Segregation and condensation protein A</fullName>
    </recommendedName>
</protein>
<dbReference type="Proteomes" id="UP000886750">
    <property type="component" value="Unassembled WGS sequence"/>
</dbReference>
<gene>
    <name evidence="3" type="ORF">H9729_03230</name>
</gene>
<reference evidence="3" key="1">
    <citation type="journal article" date="2021" name="PeerJ">
        <title>Extensive microbial diversity within the chicken gut microbiome revealed by metagenomics and culture.</title>
        <authorList>
            <person name="Gilroy R."/>
            <person name="Ravi A."/>
            <person name="Getino M."/>
            <person name="Pursley I."/>
            <person name="Horton D.L."/>
            <person name="Alikhan N.F."/>
            <person name="Baker D."/>
            <person name="Gharbi K."/>
            <person name="Hall N."/>
            <person name="Watson M."/>
            <person name="Adriaenssens E.M."/>
            <person name="Foster-Nyarko E."/>
            <person name="Jarju S."/>
            <person name="Secka A."/>
            <person name="Antonio M."/>
            <person name="Oren A."/>
            <person name="Chaudhuri R.R."/>
            <person name="La Ragione R."/>
            <person name="Hildebrand F."/>
            <person name="Pallen M.J."/>
        </authorList>
    </citation>
    <scope>NUCLEOTIDE SEQUENCE</scope>
    <source>
        <strain evidence="3">1345</strain>
    </source>
</reference>
<dbReference type="EMBL" id="DXCQ01000028">
    <property type="protein sequence ID" value="HIY96677.1"/>
    <property type="molecule type" value="Genomic_DNA"/>
</dbReference>
<organism evidence="3 4">
    <name type="scientific">Candidatus Borkfalkia excrementigallinarum</name>
    <dbReference type="NCBI Taxonomy" id="2838506"/>
    <lineage>
        <taxon>Bacteria</taxon>
        <taxon>Bacillati</taxon>
        <taxon>Bacillota</taxon>
        <taxon>Clostridia</taxon>
        <taxon>Christensenellales</taxon>
        <taxon>Christensenellaceae</taxon>
        <taxon>Candidatus Borkfalkia</taxon>
    </lineage>
</organism>
<dbReference type="Pfam" id="PF02616">
    <property type="entry name" value="SMC_ScpA"/>
    <property type="match status" value="1"/>
</dbReference>
<dbReference type="GO" id="GO:0007059">
    <property type="term" value="P:chromosome segregation"/>
    <property type="evidence" value="ECO:0007669"/>
    <property type="project" value="UniProtKB-KW"/>
</dbReference>
<dbReference type="AlphaFoldDB" id="A0A9D2CSG3"/>
<dbReference type="Gene3D" id="6.10.250.2410">
    <property type="match status" value="1"/>
</dbReference>
<evidence type="ECO:0000256" key="1">
    <source>
        <dbReference type="ARBA" id="ARBA00022829"/>
    </source>
</evidence>
<comment type="caution">
    <text evidence="3">The sequence shown here is derived from an EMBL/GenBank/DDBJ whole genome shotgun (WGS) entry which is preliminary data.</text>
</comment>